<organism evidence="1 2">
    <name type="scientific">Dioscorea alata</name>
    <name type="common">Purple yam</name>
    <dbReference type="NCBI Taxonomy" id="55571"/>
    <lineage>
        <taxon>Eukaryota</taxon>
        <taxon>Viridiplantae</taxon>
        <taxon>Streptophyta</taxon>
        <taxon>Embryophyta</taxon>
        <taxon>Tracheophyta</taxon>
        <taxon>Spermatophyta</taxon>
        <taxon>Magnoliopsida</taxon>
        <taxon>Liliopsida</taxon>
        <taxon>Dioscoreales</taxon>
        <taxon>Dioscoreaceae</taxon>
        <taxon>Dioscorea</taxon>
    </lineage>
</organism>
<proteinExistence type="predicted"/>
<keyword evidence="2" id="KW-1185">Reference proteome</keyword>
<gene>
    <name evidence="1" type="ORF">IHE45_05G120900</name>
</gene>
<comment type="caution">
    <text evidence="1">The sequence shown here is derived from an EMBL/GenBank/DDBJ whole genome shotgun (WGS) entry which is preliminary data.</text>
</comment>
<keyword evidence="1" id="KW-0378">Hydrolase</keyword>
<sequence length="86" mass="9213">MAHPFFSGELLAGESAPTVVNGHDSPPLPTSHSQGFNGVAKGISEEGIAVMMVYIGCCIGWDWSPSPAVSIKISFFIIIDVEYMRL</sequence>
<dbReference type="EMBL" id="CM037015">
    <property type="protein sequence ID" value="KAH7682428.1"/>
    <property type="molecule type" value="Genomic_DNA"/>
</dbReference>
<evidence type="ECO:0000313" key="1">
    <source>
        <dbReference type="EMBL" id="KAH7682428.1"/>
    </source>
</evidence>
<reference evidence="2" key="1">
    <citation type="journal article" date="2022" name="Nat. Commun.">
        <title>Chromosome evolution and the genetic basis of agronomically important traits in greater yam.</title>
        <authorList>
            <person name="Bredeson J.V."/>
            <person name="Lyons J.B."/>
            <person name="Oniyinde I.O."/>
            <person name="Okereke N.R."/>
            <person name="Kolade O."/>
            <person name="Nnabue I."/>
            <person name="Nwadili C.O."/>
            <person name="Hribova E."/>
            <person name="Parker M."/>
            <person name="Nwogha J."/>
            <person name="Shu S."/>
            <person name="Carlson J."/>
            <person name="Kariba R."/>
            <person name="Muthemba S."/>
            <person name="Knop K."/>
            <person name="Barton G.J."/>
            <person name="Sherwood A.V."/>
            <person name="Lopez-Montes A."/>
            <person name="Asiedu R."/>
            <person name="Jamnadass R."/>
            <person name="Muchugi A."/>
            <person name="Goodstein D."/>
            <person name="Egesi C.N."/>
            <person name="Featherston J."/>
            <person name="Asfaw A."/>
            <person name="Simpson G.G."/>
            <person name="Dolezel J."/>
            <person name="Hendre P.S."/>
            <person name="Van Deynze A."/>
            <person name="Kumar P.L."/>
            <person name="Obidiegwu J.E."/>
            <person name="Bhattacharjee R."/>
            <person name="Rokhsar D.S."/>
        </authorList>
    </citation>
    <scope>NUCLEOTIDE SEQUENCE [LARGE SCALE GENOMIC DNA]</scope>
    <source>
        <strain evidence="2">cv. TDa95/00328</strain>
    </source>
</reference>
<dbReference type="Proteomes" id="UP000827976">
    <property type="component" value="Chromosome 5"/>
</dbReference>
<accession>A0ACB7W488</accession>
<name>A0ACB7W488_DIOAL</name>
<protein>
    <submittedName>
        <fullName evidence="1">Alpha/Beta hydrolase fold-containing protein</fullName>
    </submittedName>
</protein>
<evidence type="ECO:0000313" key="2">
    <source>
        <dbReference type="Proteomes" id="UP000827976"/>
    </source>
</evidence>